<dbReference type="InterPro" id="IPR003615">
    <property type="entry name" value="HNH_nuc"/>
</dbReference>
<dbReference type="EMBL" id="KR053194">
    <property type="protein sequence ID" value="AKJ72042.1"/>
    <property type="molecule type" value="Genomic_DNA"/>
</dbReference>
<dbReference type="KEGG" id="vg:30309342"/>
<dbReference type="Pfam" id="PF13392">
    <property type="entry name" value="HNH_3"/>
    <property type="match status" value="1"/>
</dbReference>
<evidence type="ECO:0000256" key="1">
    <source>
        <dbReference type="SAM" id="MobiDB-lite"/>
    </source>
</evidence>
<evidence type="ECO:0000259" key="3">
    <source>
        <dbReference type="Pfam" id="PF13392"/>
    </source>
</evidence>
<evidence type="ECO:0008006" key="6">
    <source>
        <dbReference type="Google" id="ProtNLM"/>
    </source>
</evidence>
<feature type="region of interest" description="Disordered" evidence="1">
    <location>
        <begin position="123"/>
        <end position="144"/>
    </location>
</feature>
<reference evidence="4 5" key="1">
    <citation type="submission" date="2015-04" db="EMBL/GenBank/DDBJ databases">
        <title>Locating and activating molecular 'time bombs': can Mycolata prophages be selectively induced en masse to biologically control activated sludge foaming?</title>
        <authorList>
            <person name="Dyson Z.A."/>
            <person name="Brown T.L."/>
            <person name="Farrar B."/>
            <person name="Doyle S."/>
            <person name="Tucci J."/>
            <person name="Seviour R.J."/>
            <person name="Petrovski S."/>
        </authorList>
    </citation>
    <scope>NUCLEOTIDE SEQUENCE [LARGE SCALE GENOMIC DNA]</scope>
</reference>
<evidence type="ECO:0000313" key="5">
    <source>
        <dbReference type="Proteomes" id="UP000201404"/>
    </source>
</evidence>
<dbReference type="RefSeq" id="YP_009324419.1">
    <property type="nucleotide sequence ID" value="NC_031936.1"/>
</dbReference>
<proteinExistence type="predicted"/>
<feature type="compositionally biased region" description="Basic and acidic residues" evidence="1">
    <location>
        <begin position="123"/>
        <end position="132"/>
    </location>
</feature>
<name>A0A159B6C5_9CAUD</name>
<dbReference type="Proteomes" id="UP000201404">
    <property type="component" value="Genome"/>
</dbReference>
<sequence>MNATPVEEWRAIPGWEGLYEVSDQGRVKSLERFVQGRYPGILRRVPGRVLKGSLHKSTGYLRVTMSRDNQMSVMLIHRLVMLAFVGPLPAGFHTCHNNGDATDNRLTNLRYDTASENRLDSVRHGTNHETSKTRCPKGHPYDETNTLYTVRPDRPGRRSRYCRQCNKDNCRERYAAGLK</sequence>
<dbReference type="OrthoDB" id="21336at10239"/>
<accession>A0A159B6C5</accession>
<evidence type="ECO:0000259" key="2">
    <source>
        <dbReference type="Pfam" id="PF07463"/>
    </source>
</evidence>
<protein>
    <recommendedName>
        <fullName evidence="6">HNH endonuclease</fullName>
    </recommendedName>
</protein>
<gene>
    <name evidence="4" type="ORF">GAL1_27</name>
</gene>
<dbReference type="GO" id="GO:0016788">
    <property type="term" value="F:hydrolase activity, acting on ester bonds"/>
    <property type="evidence" value="ECO:0007669"/>
    <property type="project" value="InterPro"/>
</dbReference>
<dbReference type="InterPro" id="IPR044925">
    <property type="entry name" value="His-Me_finger_sf"/>
</dbReference>
<dbReference type="InterPro" id="IPR010902">
    <property type="entry name" value="NUMOD4"/>
</dbReference>
<feature type="domain" description="HNH nuclease" evidence="3">
    <location>
        <begin position="76"/>
        <end position="118"/>
    </location>
</feature>
<dbReference type="GeneID" id="30309342"/>
<organism evidence="4 5">
    <name type="scientific">Gordonia phage GAL1</name>
    <dbReference type="NCBI Taxonomy" id="1647469"/>
    <lineage>
        <taxon>Viruses</taxon>
        <taxon>Duplodnaviria</taxon>
        <taxon>Heunggongvirae</taxon>
        <taxon>Uroviricota</taxon>
        <taxon>Caudoviricetes</taxon>
        <taxon>Galunavirus</taxon>
        <taxon>Galunavirus GAL1</taxon>
    </lineage>
</organism>
<dbReference type="Gene3D" id="3.90.75.20">
    <property type="match status" value="1"/>
</dbReference>
<keyword evidence="5" id="KW-1185">Reference proteome</keyword>
<dbReference type="SUPFAM" id="SSF54060">
    <property type="entry name" value="His-Me finger endonucleases"/>
    <property type="match status" value="1"/>
</dbReference>
<feature type="domain" description="NUMOD4" evidence="2">
    <location>
        <begin position="7"/>
        <end position="64"/>
    </location>
</feature>
<evidence type="ECO:0000313" key="4">
    <source>
        <dbReference type="EMBL" id="AKJ72042.1"/>
    </source>
</evidence>
<dbReference type="Pfam" id="PF07463">
    <property type="entry name" value="NUMOD4"/>
    <property type="match status" value="1"/>
</dbReference>